<organism evidence="2 3">
    <name type="scientific">Capnocytophaga sputigena</name>
    <dbReference type="NCBI Taxonomy" id="1019"/>
    <lineage>
        <taxon>Bacteria</taxon>
        <taxon>Pseudomonadati</taxon>
        <taxon>Bacteroidota</taxon>
        <taxon>Flavobacteriia</taxon>
        <taxon>Flavobacteriales</taxon>
        <taxon>Flavobacteriaceae</taxon>
        <taxon>Capnocytophaga</taxon>
    </lineage>
</organism>
<sequence>MMKKLSSIFFVKYLLIGICSLSFVNLNAQTCDENVLKALEQTRATTFENVNVGGEGYFYIRYPFPGTTYTFTDDKGGSYSLRYVVPKGGTEQVFLTIPVGKVHQKRTFSLKATNEGCVYQSGYIYNITPQITPTLSLRIEPEWCNDSGAIYYQLIGKNVNPSDYKVYYKKSSETAYSFNADRLVDASLGVRTLSRGDYDLIAKHNSDASKNIEQKNITVVNNLENIDFTPTFVPTPCEGNGNIKVKVNSGKYPLYFTLYNKERNKIVRPKQTSNVFVGIPKGEYQVLVENFCAIGGGTQSFRPVEVGDFNFKITALLKDFTLKEHTCEKLQFSAAKLESKNVYQISQANTIPYPFTIELTLTSPSNKVYPFTYVINSQDEFTRFFDISSDYFQLRETYQNIPIEYGNWTLTGRSIVCDKATPFLPVTKKLFSSIENYGTILSSYGDTCTGAQIVTSHNGAWNSNLNMTVYYVLEEYPAHFNPNTAGFYKINTTNPLLADKYVKKVVGVSSAQTIVTGDHLRTGDVFRFRVVSEDCNKEILLAPLEIKASSKRGTINNSSIGSCKADKNGSKFASWWMYKSYLDISEIKIINFDGDATQFPAGFSLPYVVNDKDRISSSNQNWILRDLPIGKYTYAYTDVCGNVQTSTYELKEEIYSVTFEDDCFPKVKGIRKGDARGWTTFYIERFDETTGKWKQAEYTGDLLNRPGTTISTVKGERKGKFRVVRMLYTRPELGSSAFDCAIVVAEKEFRGTLRKPKAIGFGCSGSKYHVAIIPQGGTPPFTYTLVSKKVPGHPEEKLNQHSDNENFFLNVDATDLNTYYVFKVTDACGQGDTVDGVIANFKAPEITADKIAYCNGQPAVLSLPDMGSKIKIQWYKNNDTTTPIGEGTTLVIPSVTNGDQYSVKLVSSYDAAINSCLSLAIKPYIFSSTAGTPAVTSVQGHDKQFCLSTSKDFDLNTLFTDTNPAHPQITKRIVDKNDVISVPANGKVELYSSNFLRKNTFVYRLENACGEVLTQTEATLEVKKIFDFDKHLHSDVTICSASTYNDIKQLILEKSKSELRANAPEFLWYNSLEDAQNETNPIVGTASIGTLAADSQKQLYLRLAKAYYCNSGVITITVHQLNTNAPVAKSFTAACALNVGDLKKLIDPTNFNNINIYQGGESLNDNFEFTTYIGITYTQKVGMCESQPAPVTLASRPTTQASPQALSICTSYSRIQKYPAFTVDEVKAALRELYPNATPDGIKVYNYNNKEFLRGEEEILLTYQYATFSIEEVGKCPSARYSLLFTEKERTAAKSLKITLCENSTVSDLKSYISGSDLKIYKSDVLQQDTAPIDWSYVNTYQYTIQENGKCPSYKTNLILNKVTDNVTPIAERGIDLCGTTRPTVGQVKALLGNNARIYLKSGNTYYERLSDNEPISTSWLCYYTLQEAGKCMSEKAPLRMNFTFAAPNEIESLQVFCGSHLTVADLETKKRDVRWYREATGGTALSLDEPLVEGDYYAAQMNGACESERKKVQVYPSLVIKSLKAVPTTIEKGKNTWVNYYVTSVPKAILKYRINGGAIQKNTISTNGTLSFSHLATDTTTLEIIELTYNECTITPHTTLTVNTVSECTTPPAPQFAAIDNAVTTMNGIEVKRSFTGTPLFTPAYGAHCQSSYNAGYAWLRTGDNSKLTYTFSRPVKSATVWLLLMGNTPNGIDKAKISLNCGNAQLSKVYDCKNNINLNGSTITSANGIVNDVAIKVNSTKGAFTELVIEDLVEASGYGFFVEICPTSVIELDVFEITENPQPQAACVGSDVNFTSKVNFKYNYRGKINYQWQKSTDGGATFADIAGANGVFANNVISTTLTSVTAADNNSLYRVVYTYTDTAMLCDTVITQTTTAATLTVNTPINVSHQPADATYCKDAVAAPLSVVATGANLRYQWYQNTTNSIEGATPLTGETGATYTPSTAKGEVQYYFVRLFSNSCTQDSAFAKVTVQNATTIVSSPVGATYCQNATATPLSVIATGVGTLHYQWYQHHSNSNVGGTLLAGETNATYTPLTSVVTTTYYYTVVSSDCGIATSTAAKIEIQTPTTIVTQPANLKLCHLEPTTNAMRVVATGNNLRYQWYDNGTNNSNVGGTAIVGEVYDAFVPPINAIGIKYYYATVQGTCGNIITTTAASAEVQTPTAITLQPLSVTYCKGTAPTPLKVEATGIGTLRYQWYYKPINSSTPTILPRETNSTYTPVTSYAYAKDYLVVVTSDCGVVTSTIARVEVKSEATIYISPQRATYCKGTQAIPLTVQASGSEPFTYQWYTNTTNNQAGATAIAGATGNTYTPSIADAGTRYYFVEVKNDCKTVTSSIVDVKVQEIAPPTVTQTTHTLCSGTNQTIASLQPQGANIVWYATATDVTPLAKTTPLVAGTTYYVAQKNGTCESDRVAVAVTQGTSGNETLVFSTPFSKTLKCVPSGQLRFQVQNAVAGQSYVVELTEVPAGYTGSRTFTITKDNKEGNVPFVWLTQNNIPKGTYKARLVKCGVSQEIGQTITELTSNFPIRDNFDAGPYVDINDCNYANLRNSQARAGGIDINAYFQNEAIAKQFFEYTAVSPQDMTDKGWTNASQIPDSYWREVYSLPAGVTSSQPKVIYYDLAAFGRNYADLAIANKKPKFYFRIKGQPSCGVSAPIEFGDTRMLTMKMAYGGSCTAPTIKISLDRTVIVCKPITYEVKNEAGQVVASGSTNVANAIIDITNLNGNPINPNEKYSVTVKAAAPDTQSVTTIARSFNQAKAAYRPDGQYAEIKRCFGHPERTEMYIQGFLRDENGVLLSLKGYKVTLESAPAGYVNEPNKLKVGESYTITRDASSYNLLSTLNVQNAAGFSSLPEGDYKIKIEDPCGQTYYVENGRRKKANLLTIEHPQYSEKPLTPEKEVACTGVKVYPFKGNTAQDWLKKNNQNQNLYVWLVKIPTGVNAADISTTPQQPGTYAGNTYQRAIYSRDNAVTLNTYFTLPRNENSTGLYTFAYAEDEREIYNYIANSPTACVRTFTISVDDVLLNIDRSTYVGYKCEGGTGKIVVKAVNGINDANNYTYELYATKTGTVIETKTAVKGTTVTFTNLGTFSTGQNTRWLKLTDASCPTQSMWRELPIDILEKPANGKTYTFCAAATVAELKAKVATDTATVNVYKNGTLVTNNNEVLNATAAYTVSRFNATCETDKVAVNVVYSNTLNLTVPAPLTIACDDANMATTVGNWLNQAIVTDTCGTAMLTHDFATVKPADWCNTSVVTITFVGKDPLGNTITKTSTIKVLQIDAVDDTHTNIINGANGANNVIDVLQNDRVGGTQATTSNVQLTIVTPATGGTNVPVLDTTTGKISVPAGTKSGTYTIQYKICHTENSITVCDTATATVKVGSTPIVAKADTYTVTNGTSTTTTTGTVLDNDKLGTKTPTTTDVILTVVTTTTDVVGATKTPTLNNDGTVTVPSGTKSGTYEIVYSICERLNSDNCATATATVKVGSTPIVAKTDTYTVTNGTSTTTTTGTVLDNDKLGTKTPTTTDVILTVVTTTTDVVGATKTPTLNNDGTITVPSGTKSGTYEIVYSICERLNPNNCTTATATVKVGSTPIVAKADTYTVTNGTNTTTTTGTVLDNDKLGTKTPTTTDVILTVVTTTTDVVGATKTPTLNNDGTVTVPSGTKSGTYEIVYSICERLNPDNCATTTATVKVFVPTVATPTTIEAVNDGVTTITSTTGGTTPSVLTNDKLNGVPNPSISSVTLTWNTATPTGFTLNPNGTIDVAPNTPAGIHTISYTICAVASSTVCSTASIVVTVSGTTTSTTPVLPIAVDDRSTTAINTPVVVNVLGNDTPNGATTPNVVTNPANGTVVVNVDGSIEYRPNTNFEGTDTFVYEICNTDGCASATVTIDVLNKIVPYNGMSVDGDGKNDYFHIGGIERYPNNVVRIYNRWGVKVFEVEGYDNVTRVFRGISNGRVTIEQAEKLPQGTYYYVIEYYDSNNNKESLVGWLYLKK</sequence>
<dbReference type="Pfam" id="PF13585">
    <property type="entry name" value="CHU_C"/>
    <property type="match status" value="1"/>
</dbReference>
<dbReference type="InterPro" id="IPR044023">
    <property type="entry name" value="Ig_7"/>
</dbReference>
<proteinExistence type="predicted"/>
<accession>A0A250F6E5</accession>
<dbReference type="Pfam" id="PF17963">
    <property type="entry name" value="Big_9"/>
    <property type="match status" value="1"/>
</dbReference>
<dbReference type="Proteomes" id="UP000217334">
    <property type="component" value="Chromosome"/>
</dbReference>
<feature type="domain" description="Ig-like" evidence="1">
    <location>
        <begin position="843"/>
        <end position="908"/>
    </location>
</feature>
<evidence type="ECO:0000313" key="2">
    <source>
        <dbReference type="EMBL" id="ATA79648.1"/>
    </source>
</evidence>
<dbReference type="EMBL" id="CP022383">
    <property type="protein sequence ID" value="ATA79648.1"/>
    <property type="molecule type" value="Genomic_DNA"/>
</dbReference>
<protein>
    <recommendedName>
        <fullName evidence="1">Ig-like domain-containing protein</fullName>
    </recommendedName>
</protein>
<feature type="domain" description="Ig-like" evidence="1">
    <location>
        <begin position="2348"/>
        <end position="2419"/>
    </location>
</feature>
<evidence type="ECO:0000259" key="1">
    <source>
        <dbReference type="Pfam" id="PF19081"/>
    </source>
</evidence>
<gene>
    <name evidence="2" type="ORF">CGC59_08140</name>
</gene>
<dbReference type="RefSeq" id="WP_095901533.1">
    <property type="nucleotide sequence ID" value="NZ_CP022383.1"/>
</dbReference>
<dbReference type="Gene3D" id="2.60.40.2700">
    <property type="match status" value="1"/>
</dbReference>
<reference evidence="3" key="1">
    <citation type="submission" date="2017-06" db="EMBL/GenBank/DDBJ databases">
        <title>Capnocytophaga spp. assemblies.</title>
        <authorList>
            <person name="Gulvik C.A."/>
        </authorList>
    </citation>
    <scope>NUCLEOTIDE SEQUENCE [LARGE SCALE GENOMIC DNA]</scope>
    <source>
        <strain evidence="3">H4486</strain>
    </source>
</reference>
<evidence type="ECO:0000313" key="3">
    <source>
        <dbReference type="Proteomes" id="UP000217334"/>
    </source>
</evidence>
<feature type="domain" description="Ig-like" evidence="1">
    <location>
        <begin position="2262"/>
        <end position="2343"/>
    </location>
</feature>
<dbReference type="Pfam" id="PF19081">
    <property type="entry name" value="Ig_7"/>
    <property type="match status" value="3"/>
</dbReference>
<name>A0A250F6E5_CAPSP</name>